<dbReference type="EMBL" id="UINC01066240">
    <property type="protein sequence ID" value="SVB96733.1"/>
    <property type="molecule type" value="Genomic_DNA"/>
</dbReference>
<sequence>PALFGHQVRYSSNYQLWVRLH</sequence>
<dbReference type="AlphaFoldDB" id="A0A382ICV3"/>
<gene>
    <name evidence="1" type="ORF">METZ01_LOCUS249587</name>
</gene>
<accession>A0A382ICV3</accession>
<protein>
    <submittedName>
        <fullName evidence="1">Uncharacterized protein</fullName>
    </submittedName>
</protein>
<name>A0A382ICV3_9ZZZZ</name>
<organism evidence="1">
    <name type="scientific">marine metagenome</name>
    <dbReference type="NCBI Taxonomy" id="408172"/>
    <lineage>
        <taxon>unclassified sequences</taxon>
        <taxon>metagenomes</taxon>
        <taxon>ecological metagenomes</taxon>
    </lineage>
</organism>
<feature type="non-terminal residue" evidence="1">
    <location>
        <position position="1"/>
    </location>
</feature>
<proteinExistence type="predicted"/>
<reference evidence="1" key="1">
    <citation type="submission" date="2018-05" db="EMBL/GenBank/DDBJ databases">
        <authorList>
            <person name="Lanie J.A."/>
            <person name="Ng W.-L."/>
            <person name="Kazmierczak K.M."/>
            <person name="Andrzejewski T.M."/>
            <person name="Davidsen T.M."/>
            <person name="Wayne K.J."/>
            <person name="Tettelin H."/>
            <person name="Glass J.I."/>
            <person name="Rusch D."/>
            <person name="Podicherti R."/>
            <person name="Tsui H.-C.T."/>
            <person name="Winkler M.E."/>
        </authorList>
    </citation>
    <scope>NUCLEOTIDE SEQUENCE</scope>
</reference>
<evidence type="ECO:0000313" key="1">
    <source>
        <dbReference type="EMBL" id="SVB96733.1"/>
    </source>
</evidence>